<organism evidence="3">
    <name type="scientific">Perkinsus marinus (strain ATCC 50983 / TXsc)</name>
    <dbReference type="NCBI Taxonomy" id="423536"/>
    <lineage>
        <taxon>Eukaryota</taxon>
        <taxon>Sar</taxon>
        <taxon>Alveolata</taxon>
        <taxon>Perkinsozoa</taxon>
        <taxon>Perkinsea</taxon>
        <taxon>Perkinsida</taxon>
        <taxon>Perkinsidae</taxon>
        <taxon>Perkinsus</taxon>
    </lineage>
</organism>
<dbReference type="EMBL" id="GG677066">
    <property type="protein sequence ID" value="EER11045.1"/>
    <property type="molecule type" value="Genomic_DNA"/>
</dbReference>
<dbReference type="Proteomes" id="UP000007800">
    <property type="component" value="Unassembled WGS sequence"/>
</dbReference>
<feature type="chain" id="PRO_5002952881" evidence="1">
    <location>
        <begin position="20"/>
        <end position="280"/>
    </location>
</feature>
<gene>
    <name evidence="2" type="ORF">Pmar_PMAR022765</name>
</gene>
<keyword evidence="1" id="KW-0732">Signal</keyword>
<keyword evidence="3" id="KW-1185">Reference proteome</keyword>
<reference evidence="2 3" key="1">
    <citation type="submission" date="2008-07" db="EMBL/GenBank/DDBJ databases">
        <authorList>
            <person name="El-Sayed N."/>
            <person name="Caler E."/>
            <person name="Inman J."/>
            <person name="Amedeo P."/>
            <person name="Hass B."/>
            <person name="Wortman J."/>
        </authorList>
    </citation>
    <scope>NUCLEOTIDE SEQUENCE [LARGE SCALE GENOMIC DNA]</scope>
    <source>
        <strain evidence="3">ATCC 50983 / TXsc</strain>
    </source>
</reference>
<dbReference type="InParanoid" id="C5KWT9"/>
<name>C5KWT9_PERM5</name>
<evidence type="ECO:0000313" key="2">
    <source>
        <dbReference type="EMBL" id="EER11045.1"/>
    </source>
</evidence>
<accession>C5KWT9</accession>
<dbReference type="AlphaFoldDB" id="C5KWT9"/>
<dbReference type="RefSeq" id="XP_002779250.1">
    <property type="nucleotide sequence ID" value="XM_002779204.1"/>
</dbReference>
<dbReference type="GeneID" id="9056424"/>
<evidence type="ECO:0000313" key="3">
    <source>
        <dbReference type="Proteomes" id="UP000007800"/>
    </source>
</evidence>
<feature type="signal peptide" evidence="1">
    <location>
        <begin position="1"/>
        <end position="19"/>
    </location>
</feature>
<protein>
    <submittedName>
        <fullName evidence="2">Uncharacterized protein</fullName>
    </submittedName>
</protein>
<proteinExistence type="predicted"/>
<evidence type="ECO:0000256" key="1">
    <source>
        <dbReference type="SAM" id="SignalP"/>
    </source>
</evidence>
<sequence length="280" mass="31728">MASISALLLFAGLLLGSNAQPIGTYHYEEKQSPTGDFFSLIFTVDADRRVSMFFYCAADQHFSDGALPLKKQGGSQDIYSIDYSGTCTGTVEWWYNKVRSTCPSGGKPPHFFPYHGKIVKGDLETLEFLSPNKVLTKFEGRTLSFSKIGQYLTPAVYHFSSQTFDILYEVYGINSPQPNDANIWMSVRCKNQPLHGRFQSEFQVSRTSSDTSIYVDKDYEISVASVRRLNQLKFWLRRRCGITTSHDDFTKVRQEVGGRFAPEVVVTVLNGEEIYLRKLP</sequence>